<dbReference type="PANTHER" id="PTHR38682">
    <property type="entry name" value="V-TYPE ATP SYNTHASE SUBUNIT C"/>
    <property type="match status" value="1"/>
</dbReference>
<dbReference type="InterPro" id="IPR036079">
    <property type="entry name" value="ATPase_csu/dsu_sf"/>
</dbReference>
<dbReference type="Gene3D" id="1.10.132.50">
    <property type="entry name" value="ATP synthase (C/AC39) subunit, domain 3"/>
    <property type="match status" value="1"/>
</dbReference>
<evidence type="ECO:0000256" key="1">
    <source>
        <dbReference type="ARBA" id="ARBA00006709"/>
    </source>
</evidence>
<sequence>MLTRNAFAYLNARVRSRRSQMVPESFFQQALGRPFPEFIRLLSETVYGADLLGDTLDDVDRAVSNHLARTVGDLPTLVSGELRELVSLPLLRADLINLKAILRGKQSGKAPEEIKAGLVGGTLKEPILNAMLQAPDVASMAQVLQVPGHPLAKALRNALIGNPEPLALEVALDREFFAATFKKAKKLRQNFIASFYALEADVTNLSTAFKLQALGAANLNLDNYFVPGGKHLSRAVFGRVAAGDLAALEALNGTPLAPVVGVRTLGDLERISRRVLLAKASTGATDSLGGGLVLDYIQKKLWEGARIRLLARRAYYNLPADAVAKEVA</sequence>
<dbReference type="RefSeq" id="WP_027887216.1">
    <property type="nucleotide sequence ID" value="NZ_JBHSXZ010000004.1"/>
</dbReference>
<dbReference type="EMBL" id="QWKX01000005">
    <property type="protein sequence ID" value="RIH79499.1"/>
    <property type="molecule type" value="Genomic_DNA"/>
</dbReference>
<evidence type="ECO:0000256" key="3">
    <source>
        <dbReference type="ARBA" id="ARBA00023065"/>
    </source>
</evidence>
<dbReference type="Gene3D" id="1.20.1690.10">
    <property type="entry name" value="V-type ATP synthase subunit C domain"/>
    <property type="match status" value="2"/>
</dbReference>
<dbReference type="InterPro" id="IPR002843">
    <property type="entry name" value="ATPase_V0-cplx_csu/dsu"/>
</dbReference>
<dbReference type="InterPro" id="IPR035067">
    <property type="entry name" value="V-type_ATPase_csu/dsu"/>
</dbReference>
<reference evidence="4 5" key="1">
    <citation type="submission" date="2018-08" db="EMBL/GenBank/DDBJ databases">
        <title>Meiothermus cateniformans JCM 15151 genome sequencing project.</title>
        <authorList>
            <person name="Da Costa M.S."/>
            <person name="Albuquerque L."/>
            <person name="Raposo P."/>
            <person name="Froufe H.J.C."/>
            <person name="Barroso C.S."/>
            <person name="Egas C."/>
        </authorList>
    </citation>
    <scope>NUCLEOTIDE SEQUENCE [LARGE SCALE GENOMIC DNA]</scope>
    <source>
        <strain evidence="4 5">JCM 15151</strain>
    </source>
</reference>
<dbReference type="AlphaFoldDB" id="A0A399E8K3"/>
<dbReference type="InterPro" id="IPR050873">
    <property type="entry name" value="V-ATPase_V0D/AC39_subunit"/>
</dbReference>
<gene>
    <name evidence="4" type="primary">atpC</name>
    <name evidence="4" type="ORF">Mcate_00322</name>
</gene>
<dbReference type="SUPFAM" id="SSF103486">
    <property type="entry name" value="V-type ATP synthase subunit C"/>
    <property type="match status" value="1"/>
</dbReference>
<dbReference type="Proteomes" id="UP000266089">
    <property type="component" value="Unassembled WGS sequence"/>
</dbReference>
<name>A0A399E8K3_9DEIN</name>
<dbReference type="GO" id="GO:0046961">
    <property type="term" value="F:proton-transporting ATPase activity, rotational mechanism"/>
    <property type="evidence" value="ECO:0007669"/>
    <property type="project" value="InterPro"/>
</dbReference>
<protein>
    <submittedName>
        <fullName evidence="4">V-type ATP synthase subunit C</fullName>
    </submittedName>
</protein>
<evidence type="ECO:0000313" key="4">
    <source>
        <dbReference type="EMBL" id="RIH79499.1"/>
    </source>
</evidence>
<evidence type="ECO:0000256" key="2">
    <source>
        <dbReference type="ARBA" id="ARBA00022448"/>
    </source>
</evidence>
<keyword evidence="2" id="KW-0813">Transport</keyword>
<dbReference type="InterPro" id="IPR044911">
    <property type="entry name" value="V-type_ATPase_csu/dsu_dom_3"/>
</dbReference>
<evidence type="ECO:0000313" key="5">
    <source>
        <dbReference type="Proteomes" id="UP000266089"/>
    </source>
</evidence>
<dbReference type="PANTHER" id="PTHR38682:SF1">
    <property type="entry name" value="V-TYPE ATP SYNTHASE SUBUNIT C"/>
    <property type="match status" value="1"/>
</dbReference>
<keyword evidence="3" id="KW-0406">Ion transport</keyword>
<comment type="similarity">
    <text evidence="1">Belongs to the V-ATPase V0D/AC39 subunit family.</text>
</comment>
<comment type="caution">
    <text evidence="4">The sequence shown here is derived from an EMBL/GenBank/DDBJ whole genome shotgun (WGS) entry which is preliminary data.</text>
</comment>
<organism evidence="4 5">
    <name type="scientific">Meiothermus taiwanensis</name>
    <dbReference type="NCBI Taxonomy" id="172827"/>
    <lineage>
        <taxon>Bacteria</taxon>
        <taxon>Thermotogati</taxon>
        <taxon>Deinococcota</taxon>
        <taxon>Deinococci</taxon>
        <taxon>Thermales</taxon>
        <taxon>Thermaceae</taxon>
        <taxon>Meiothermus</taxon>
    </lineage>
</organism>
<dbReference type="OrthoDB" id="30360at2"/>
<accession>A0A399E8K3</accession>
<dbReference type="Pfam" id="PF01992">
    <property type="entry name" value="vATP-synt_AC39"/>
    <property type="match status" value="1"/>
</dbReference>
<proteinExistence type="inferred from homology"/>